<evidence type="ECO:0000256" key="1">
    <source>
        <dbReference type="SAM" id="Phobius"/>
    </source>
</evidence>
<proteinExistence type="predicted"/>
<dbReference type="AlphaFoldDB" id="A0A0F9GK01"/>
<reference evidence="2" key="1">
    <citation type="journal article" date="2015" name="Nature">
        <title>Complex archaea that bridge the gap between prokaryotes and eukaryotes.</title>
        <authorList>
            <person name="Spang A."/>
            <person name="Saw J.H."/>
            <person name="Jorgensen S.L."/>
            <person name="Zaremba-Niedzwiedzka K."/>
            <person name="Martijn J."/>
            <person name="Lind A.E."/>
            <person name="van Eijk R."/>
            <person name="Schleper C."/>
            <person name="Guy L."/>
            <person name="Ettema T.J."/>
        </authorList>
    </citation>
    <scope>NUCLEOTIDE SEQUENCE</scope>
</reference>
<keyword evidence="1" id="KW-1133">Transmembrane helix</keyword>
<accession>A0A0F9GK01</accession>
<sequence>MNSEVWLLPVAILVGVMWVMIMEKLRRIERLLRNLRNEGNKPQ</sequence>
<dbReference type="EMBL" id="LAZR01019911">
    <property type="protein sequence ID" value="KKL90801.1"/>
    <property type="molecule type" value="Genomic_DNA"/>
</dbReference>
<keyword evidence="1" id="KW-0812">Transmembrane</keyword>
<protein>
    <submittedName>
        <fullName evidence="2">Uncharacterized protein</fullName>
    </submittedName>
</protein>
<comment type="caution">
    <text evidence="2">The sequence shown here is derived from an EMBL/GenBank/DDBJ whole genome shotgun (WGS) entry which is preliminary data.</text>
</comment>
<organism evidence="2">
    <name type="scientific">marine sediment metagenome</name>
    <dbReference type="NCBI Taxonomy" id="412755"/>
    <lineage>
        <taxon>unclassified sequences</taxon>
        <taxon>metagenomes</taxon>
        <taxon>ecological metagenomes</taxon>
    </lineage>
</organism>
<keyword evidence="1" id="KW-0472">Membrane</keyword>
<name>A0A0F9GK01_9ZZZZ</name>
<feature type="transmembrane region" description="Helical" evidence="1">
    <location>
        <begin position="6"/>
        <end position="23"/>
    </location>
</feature>
<gene>
    <name evidence="2" type="ORF">LCGC14_1901080</name>
</gene>
<evidence type="ECO:0000313" key="2">
    <source>
        <dbReference type="EMBL" id="KKL90801.1"/>
    </source>
</evidence>